<dbReference type="STRING" id="407022.SAMN05661044_03439"/>
<keyword evidence="1" id="KW-1133">Transmembrane helix</keyword>
<dbReference type="GO" id="GO:0016989">
    <property type="term" value="F:sigma factor antagonist activity"/>
    <property type="evidence" value="ECO:0007669"/>
    <property type="project" value="TreeGrafter"/>
</dbReference>
<sequence length="330" mass="38490">MDKKQFKALIEAFHENKLSTEDQAFMQRWYDSFGDDKQGVPSLDDETAKQRIEQELDERIRTSLWEDPLKRKTRSFIKWQMAAAVLAFGVVGTMIAWWFIMKSPNAAKSVKSEAVVAMREIHTGTRQVKKLTLPDGSTMYVNAHSSVRIPEKFSKLDRQIFLDEGEAFFEVAKDEKRPFVVHTKTLQVQVLGTSFNVSAYSQLPNISVAVQDGRVRVSDDRGPLRELSKNERIHYRKKDRAVDYATFNIRYLNTWIKGRLYLERASFEELALAMHNLYGITLKSRDVRTLNYQYNLMIRTDRSLEKTMELICSIHQNQYRREGDDLVIYP</sequence>
<dbReference type="AlphaFoldDB" id="A0A1H7TBR8"/>
<feature type="transmembrane region" description="Helical" evidence="1">
    <location>
        <begin position="79"/>
        <end position="100"/>
    </location>
</feature>
<evidence type="ECO:0000259" key="3">
    <source>
        <dbReference type="Pfam" id="PF16344"/>
    </source>
</evidence>
<dbReference type="InterPro" id="IPR006860">
    <property type="entry name" value="FecR"/>
</dbReference>
<dbReference type="Gene3D" id="3.55.50.30">
    <property type="match status" value="1"/>
</dbReference>
<dbReference type="InterPro" id="IPR012373">
    <property type="entry name" value="Ferrdict_sens_TM"/>
</dbReference>
<keyword evidence="1" id="KW-0812">Transmembrane</keyword>
<dbReference type="InterPro" id="IPR032508">
    <property type="entry name" value="FecR_C"/>
</dbReference>
<evidence type="ECO:0000313" key="4">
    <source>
        <dbReference type="EMBL" id="SEL81756.1"/>
    </source>
</evidence>
<accession>A0A1H7TBR8</accession>
<dbReference type="EMBL" id="FOAF01000004">
    <property type="protein sequence ID" value="SEL81756.1"/>
    <property type="molecule type" value="Genomic_DNA"/>
</dbReference>
<dbReference type="Pfam" id="PF04773">
    <property type="entry name" value="FecR"/>
    <property type="match status" value="1"/>
</dbReference>
<dbReference type="Gene3D" id="2.60.120.1440">
    <property type="match status" value="1"/>
</dbReference>
<organism evidence="4 5">
    <name type="scientific">Olivibacter domesticus</name>
    <name type="common">Pseudosphingobacterium domesticum</name>
    <dbReference type="NCBI Taxonomy" id="407022"/>
    <lineage>
        <taxon>Bacteria</taxon>
        <taxon>Pseudomonadati</taxon>
        <taxon>Bacteroidota</taxon>
        <taxon>Sphingobacteriia</taxon>
        <taxon>Sphingobacteriales</taxon>
        <taxon>Sphingobacteriaceae</taxon>
        <taxon>Olivibacter</taxon>
    </lineage>
</organism>
<name>A0A1H7TBR8_OLID1</name>
<evidence type="ECO:0000313" key="5">
    <source>
        <dbReference type="Proteomes" id="UP000199421"/>
    </source>
</evidence>
<reference evidence="5" key="1">
    <citation type="submission" date="2016-10" db="EMBL/GenBank/DDBJ databases">
        <authorList>
            <person name="Varghese N."/>
            <person name="Submissions S."/>
        </authorList>
    </citation>
    <scope>NUCLEOTIDE SEQUENCE [LARGE SCALE GENOMIC DNA]</scope>
    <source>
        <strain evidence="5">DSM 18733</strain>
    </source>
</reference>
<dbReference type="RefSeq" id="WP_093326585.1">
    <property type="nucleotide sequence ID" value="NZ_FOAF01000004.1"/>
</dbReference>
<dbReference type="Proteomes" id="UP000199421">
    <property type="component" value="Unassembled WGS sequence"/>
</dbReference>
<dbReference type="PANTHER" id="PTHR30273">
    <property type="entry name" value="PERIPLASMIC SIGNAL SENSOR AND SIGMA FACTOR ACTIVATOR FECR-RELATED"/>
    <property type="match status" value="1"/>
</dbReference>
<evidence type="ECO:0000259" key="2">
    <source>
        <dbReference type="Pfam" id="PF04773"/>
    </source>
</evidence>
<protein>
    <submittedName>
        <fullName evidence="4">FecR family protein</fullName>
    </submittedName>
</protein>
<dbReference type="PIRSF" id="PIRSF018266">
    <property type="entry name" value="FecR"/>
    <property type="match status" value="1"/>
</dbReference>
<evidence type="ECO:0000256" key="1">
    <source>
        <dbReference type="SAM" id="Phobius"/>
    </source>
</evidence>
<keyword evidence="1" id="KW-0472">Membrane</keyword>
<feature type="domain" description="FecR protein" evidence="2">
    <location>
        <begin position="120"/>
        <end position="216"/>
    </location>
</feature>
<proteinExistence type="predicted"/>
<feature type="domain" description="Protein FecR C-terminal" evidence="3">
    <location>
        <begin position="260"/>
        <end position="328"/>
    </location>
</feature>
<dbReference type="OrthoDB" id="700427at2"/>
<dbReference type="Pfam" id="PF16344">
    <property type="entry name" value="FecR_C"/>
    <property type="match status" value="1"/>
</dbReference>
<keyword evidence="5" id="KW-1185">Reference proteome</keyword>
<gene>
    <name evidence="4" type="ORF">SAMN05661044_03439</name>
</gene>
<dbReference type="PANTHER" id="PTHR30273:SF2">
    <property type="entry name" value="PROTEIN FECR"/>
    <property type="match status" value="1"/>
</dbReference>